<keyword evidence="10" id="KW-0807">Transducer</keyword>
<keyword evidence="5 11" id="KW-1133">Transmembrane helix</keyword>
<evidence type="ECO:0000259" key="13">
    <source>
        <dbReference type="PROSITE" id="PS50227"/>
    </source>
</evidence>
<dbReference type="InterPro" id="IPR017983">
    <property type="entry name" value="GPCR_2_secretin-like_CS"/>
</dbReference>
<dbReference type="Gene3D" id="1.20.1070.10">
    <property type="entry name" value="Rhodopsin 7-helix transmembrane proteins"/>
    <property type="match status" value="1"/>
</dbReference>
<comment type="caution">
    <text evidence="15">The sequence shown here is derived from an EMBL/GenBank/DDBJ whole genome shotgun (WGS) entry which is preliminary data.</text>
</comment>
<evidence type="ECO:0000313" key="16">
    <source>
        <dbReference type="Proteomes" id="UP001162483"/>
    </source>
</evidence>
<dbReference type="InterPro" id="IPR050332">
    <property type="entry name" value="GPCR_2"/>
</dbReference>
<evidence type="ECO:0000256" key="12">
    <source>
        <dbReference type="SAM" id="SignalP"/>
    </source>
</evidence>
<keyword evidence="6" id="KW-0297">G-protein coupled receptor</keyword>
<name>A0ABN9F4X4_9NEOB</name>
<reference evidence="15" key="1">
    <citation type="submission" date="2023-05" db="EMBL/GenBank/DDBJ databases">
        <authorList>
            <person name="Stuckert A."/>
        </authorList>
    </citation>
    <scope>NUCLEOTIDE SEQUENCE</scope>
</reference>
<feature type="chain" id="PRO_5046098314" description="Glucagon receptor" evidence="12">
    <location>
        <begin position="24"/>
        <end position="204"/>
    </location>
</feature>
<evidence type="ECO:0000256" key="8">
    <source>
        <dbReference type="ARBA" id="ARBA00023170"/>
    </source>
</evidence>
<evidence type="ECO:0000256" key="4">
    <source>
        <dbReference type="ARBA" id="ARBA00022692"/>
    </source>
</evidence>
<keyword evidence="9" id="KW-0325">Glycoprotein</keyword>
<dbReference type="PROSITE" id="PS00649">
    <property type="entry name" value="G_PROTEIN_RECEP_F2_1"/>
    <property type="match status" value="1"/>
</dbReference>
<dbReference type="Pfam" id="PF02793">
    <property type="entry name" value="HRM"/>
    <property type="match status" value="1"/>
</dbReference>
<dbReference type="InterPro" id="IPR036445">
    <property type="entry name" value="GPCR_2_extracell_dom_sf"/>
</dbReference>
<sequence length="204" mass="23827">MRSSPLLPLLCLCTLCHLQSVEGKVLEKTVEDWMRYREDCYQLMATTPHPLELHCNRTFDMYACWPDGTPGTITSVTCPYYLPWFQKVRNGLVTRRCGLDGQWEMTNGTEPWRNSTQCDYEMEVIRNKEVTKDMLFSFKVLYTVGYSVSLFALLLSLAILTMFRKLRCTRNYIHINLFFSFVLRAVSVIVKDVLQEKKMGYANQ</sequence>
<keyword evidence="12" id="KW-0732">Signal</keyword>
<keyword evidence="16" id="KW-1185">Reference proteome</keyword>
<dbReference type="SMART" id="SM00008">
    <property type="entry name" value="HormR"/>
    <property type="match status" value="1"/>
</dbReference>
<evidence type="ECO:0000256" key="3">
    <source>
        <dbReference type="ARBA" id="ARBA00022475"/>
    </source>
</evidence>
<dbReference type="EMBL" id="CATNWA010016371">
    <property type="protein sequence ID" value="CAI9592105.1"/>
    <property type="molecule type" value="Genomic_DNA"/>
</dbReference>
<dbReference type="PRINTS" id="PR00249">
    <property type="entry name" value="GPCRSECRETIN"/>
</dbReference>
<evidence type="ECO:0000256" key="10">
    <source>
        <dbReference type="ARBA" id="ARBA00023224"/>
    </source>
</evidence>
<dbReference type="PROSITE" id="PS50227">
    <property type="entry name" value="G_PROTEIN_RECEP_F2_3"/>
    <property type="match status" value="1"/>
</dbReference>
<keyword evidence="7 11" id="KW-0472">Membrane</keyword>
<dbReference type="InterPro" id="IPR000832">
    <property type="entry name" value="GPCR_2_secretin-like"/>
</dbReference>
<feature type="domain" description="G-protein coupled receptors family 2 profile 2" evidence="14">
    <location>
        <begin position="138"/>
        <end position="204"/>
    </location>
</feature>
<dbReference type="Pfam" id="PF00002">
    <property type="entry name" value="7tm_2"/>
    <property type="match status" value="1"/>
</dbReference>
<keyword evidence="3" id="KW-1003">Cell membrane</keyword>
<evidence type="ECO:0008006" key="17">
    <source>
        <dbReference type="Google" id="ProtNLM"/>
    </source>
</evidence>
<dbReference type="Proteomes" id="UP001162483">
    <property type="component" value="Unassembled WGS sequence"/>
</dbReference>
<evidence type="ECO:0000256" key="5">
    <source>
        <dbReference type="ARBA" id="ARBA00022989"/>
    </source>
</evidence>
<dbReference type="InterPro" id="IPR017981">
    <property type="entry name" value="GPCR_2-like_7TM"/>
</dbReference>
<dbReference type="PANTHER" id="PTHR45620">
    <property type="entry name" value="PDF RECEPTOR-LIKE PROTEIN-RELATED"/>
    <property type="match status" value="1"/>
</dbReference>
<evidence type="ECO:0000256" key="11">
    <source>
        <dbReference type="SAM" id="Phobius"/>
    </source>
</evidence>
<accession>A0ABN9F4X4</accession>
<feature type="transmembrane region" description="Helical" evidence="11">
    <location>
        <begin position="140"/>
        <end position="160"/>
    </location>
</feature>
<evidence type="ECO:0000256" key="1">
    <source>
        <dbReference type="ARBA" id="ARBA00004651"/>
    </source>
</evidence>
<proteinExistence type="inferred from homology"/>
<keyword evidence="4 11" id="KW-0812">Transmembrane</keyword>
<evidence type="ECO:0000256" key="9">
    <source>
        <dbReference type="ARBA" id="ARBA00023180"/>
    </source>
</evidence>
<comment type="subcellular location">
    <subcellularLocation>
        <location evidence="1">Cell membrane</location>
        <topology evidence="1">Multi-pass membrane protein</topology>
    </subcellularLocation>
</comment>
<evidence type="ECO:0000256" key="2">
    <source>
        <dbReference type="ARBA" id="ARBA00005314"/>
    </source>
</evidence>
<dbReference type="SUPFAM" id="SSF111418">
    <property type="entry name" value="Hormone receptor domain"/>
    <property type="match status" value="1"/>
</dbReference>
<evidence type="ECO:0000256" key="7">
    <source>
        <dbReference type="ARBA" id="ARBA00023136"/>
    </source>
</evidence>
<evidence type="ECO:0000256" key="6">
    <source>
        <dbReference type="ARBA" id="ARBA00023040"/>
    </source>
</evidence>
<dbReference type="InterPro" id="IPR001879">
    <property type="entry name" value="GPCR_2_extracellular_dom"/>
</dbReference>
<feature type="signal peptide" evidence="12">
    <location>
        <begin position="1"/>
        <end position="23"/>
    </location>
</feature>
<evidence type="ECO:0000313" key="15">
    <source>
        <dbReference type="EMBL" id="CAI9592105.1"/>
    </source>
</evidence>
<gene>
    <name evidence="15" type="ORF">SPARVUS_LOCUS11307052</name>
</gene>
<dbReference type="PANTHER" id="PTHR45620:SF30">
    <property type="entry name" value="GLUCAGON RECEPTOR-LIKE PROTEIN"/>
    <property type="match status" value="1"/>
</dbReference>
<evidence type="ECO:0000259" key="14">
    <source>
        <dbReference type="PROSITE" id="PS50261"/>
    </source>
</evidence>
<keyword evidence="8" id="KW-0675">Receptor</keyword>
<comment type="similarity">
    <text evidence="2">Belongs to the G-protein coupled receptor 2 family.</text>
</comment>
<feature type="domain" description="G-protein coupled receptors family 2 profile 1" evidence="13">
    <location>
        <begin position="39"/>
        <end position="122"/>
    </location>
</feature>
<protein>
    <recommendedName>
        <fullName evidence="17">Glucagon receptor</fullName>
    </recommendedName>
</protein>
<dbReference type="Gene3D" id="4.10.1240.10">
    <property type="entry name" value="GPCR, family 2, extracellular hormone receptor domain"/>
    <property type="match status" value="1"/>
</dbReference>
<organism evidence="15 16">
    <name type="scientific">Staurois parvus</name>
    <dbReference type="NCBI Taxonomy" id="386267"/>
    <lineage>
        <taxon>Eukaryota</taxon>
        <taxon>Metazoa</taxon>
        <taxon>Chordata</taxon>
        <taxon>Craniata</taxon>
        <taxon>Vertebrata</taxon>
        <taxon>Euteleostomi</taxon>
        <taxon>Amphibia</taxon>
        <taxon>Batrachia</taxon>
        <taxon>Anura</taxon>
        <taxon>Neobatrachia</taxon>
        <taxon>Ranoidea</taxon>
        <taxon>Ranidae</taxon>
        <taxon>Staurois</taxon>
    </lineage>
</organism>
<dbReference type="PROSITE" id="PS50261">
    <property type="entry name" value="G_PROTEIN_RECEP_F2_4"/>
    <property type="match status" value="1"/>
</dbReference>